<name>A0A1W6V5M7_VIBAL</name>
<sequence length="36" mass="4406">MKKPMMAYFFQQRLAQSSNKIEVMTLVYLNDMFQWS</sequence>
<evidence type="ECO:0000313" key="1">
    <source>
        <dbReference type="EMBL" id="ARP20440.1"/>
    </source>
</evidence>
<organism evidence="1">
    <name type="scientific">Vibrio alginolyticus</name>
    <dbReference type="NCBI Taxonomy" id="663"/>
    <lineage>
        <taxon>Bacteria</taxon>
        <taxon>Pseudomonadati</taxon>
        <taxon>Pseudomonadota</taxon>
        <taxon>Gammaproteobacteria</taxon>
        <taxon>Vibrionales</taxon>
        <taxon>Vibrionaceae</taxon>
        <taxon>Vibrio</taxon>
    </lineage>
</organism>
<gene>
    <name evidence="1" type="ORF">K05K4_37130</name>
</gene>
<dbReference type="AlphaFoldDB" id="A0A1W6V5M7"/>
<proteinExistence type="predicted"/>
<reference evidence="1" key="1">
    <citation type="submission" date="2016-10" db="EMBL/GenBank/DDBJ databases">
        <title>The High Quality Genome of Vibrio alginolyticus K01M1.</title>
        <authorList>
            <person name="Wendling C."/>
            <person name="Chibani C.M."/>
            <person name="Hertel R."/>
            <person name="Sproer C."/>
            <person name="Bunk B."/>
            <person name="Overmann J."/>
            <person name="Roth O."/>
            <person name="Liesegang H."/>
        </authorList>
    </citation>
    <scope>NUCLEOTIDE SEQUENCE</scope>
    <source>
        <strain evidence="1">K05K4</strain>
    </source>
</reference>
<dbReference type="EMBL" id="CP017903">
    <property type="protein sequence ID" value="ARP20440.1"/>
    <property type="molecule type" value="Genomic_DNA"/>
</dbReference>
<accession>A0A1W6V5M7</accession>
<protein>
    <submittedName>
        <fullName evidence="1">Uncharacterized protein</fullName>
    </submittedName>
</protein>